<dbReference type="InterPro" id="IPR036291">
    <property type="entry name" value="NAD(P)-bd_dom_sf"/>
</dbReference>
<sequence length="277" mass="30708">MSKQLTTVDVVSANLGDKACLVKAFEGAHAVFGVTVGLTQESEEVQGRNIVDAVRAAKVPLLVWSFLPSATEVSKGKYTTIRVRSLLIASYVPFDQKNAVEKSISTVGQPAVILNTGWFADNLLHQLNPDPNNSKKWNIMFSLRRETKMPSVWVGADLGSIVTAIIDHWEDESWKQRLMKEPIAVAPYEILGGKQAETLANVTGKDVAYVQQTEAHSPHVRQTDVHQQALKDLGNFADEGLFKYPDHSDLLKKLVVKTDSFEDYVREVVVPHLQSTE</sequence>
<dbReference type="STRING" id="1330018.A0A167KLA7"/>
<dbReference type="Gene3D" id="3.90.25.10">
    <property type="entry name" value="UDP-galactose 4-epimerase, domain 1"/>
    <property type="match status" value="1"/>
</dbReference>
<keyword evidence="6" id="KW-1185">Reference proteome</keyword>
<evidence type="ECO:0000256" key="3">
    <source>
        <dbReference type="ARBA" id="ARBA00023002"/>
    </source>
</evidence>
<evidence type="ECO:0000259" key="4">
    <source>
        <dbReference type="Pfam" id="PF05368"/>
    </source>
</evidence>
<comment type="similarity">
    <text evidence="1">Belongs to the NmrA-type oxidoreductase family.</text>
</comment>
<keyword evidence="3" id="KW-0560">Oxidoreductase</keyword>
<evidence type="ECO:0000256" key="2">
    <source>
        <dbReference type="ARBA" id="ARBA00022857"/>
    </source>
</evidence>
<dbReference type="GO" id="GO:0016491">
    <property type="term" value="F:oxidoreductase activity"/>
    <property type="evidence" value="ECO:0007669"/>
    <property type="project" value="UniProtKB-KW"/>
</dbReference>
<evidence type="ECO:0000313" key="6">
    <source>
        <dbReference type="Proteomes" id="UP000076738"/>
    </source>
</evidence>
<dbReference type="PANTHER" id="PTHR42748:SF30">
    <property type="entry name" value="NMRA-LIKE DOMAIN-CONTAINING PROTEIN"/>
    <property type="match status" value="1"/>
</dbReference>
<dbReference type="OrthoDB" id="419598at2759"/>
<dbReference type="PANTHER" id="PTHR42748">
    <property type="entry name" value="NITROGEN METABOLITE REPRESSION PROTEIN NMRA FAMILY MEMBER"/>
    <property type="match status" value="1"/>
</dbReference>
<protein>
    <recommendedName>
        <fullName evidence="4">NmrA-like domain-containing protein</fullName>
    </recommendedName>
</protein>
<dbReference type="Gene3D" id="3.40.50.720">
    <property type="entry name" value="NAD(P)-binding Rossmann-like Domain"/>
    <property type="match status" value="1"/>
</dbReference>
<name>A0A167KLA7_CALVF</name>
<reference evidence="5 6" key="1">
    <citation type="journal article" date="2016" name="Mol. Biol. Evol.">
        <title>Comparative Genomics of Early-Diverging Mushroom-Forming Fungi Provides Insights into the Origins of Lignocellulose Decay Capabilities.</title>
        <authorList>
            <person name="Nagy L.G."/>
            <person name="Riley R."/>
            <person name="Tritt A."/>
            <person name="Adam C."/>
            <person name="Daum C."/>
            <person name="Floudas D."/>
            <person name="Sun H."/>
            <person name="Yadav J.S."/>
            <person name="Pangilinan J."/>
            <person name="Larsson K.H."/>
            <person name="Matsuura K."/>
            <person name="Barry K."/>
            <person name="Labutti K."/>
            <person name="Kuo R."/>
            <person name="Ohm R.A."/>
            <person name="Bhattacharya S.S."/>
            <person name="Shirouzu T."/>
            <person name="Yoshinaga Y."/>
            <person name="Martin F.M."/>
            <person name="Grigoriev I.V."/>
            <person name="Hibbett D.S."/>
        </authorList>
    </citation>
    <scope>NUCLEOTIDE SEQUENCE [LARGE SCALE GENOMIC DNA]</scope>
    <source>
        <strain evidence="5 6">TUFC12733</strain>
    </source>
</reference>
<evidence type="ECO:0000256" key="1">
    <source>
        <dbReference type="ARBA" id="ARBA00006328"/>
    </source>
</evidence>
<organism evidence="5 6">
    <name type="scientific">Calocera viscosa (strain TUFC12733)</name>
    <dbReference type="NCBI Taxonomy" id="1330018"/>
    <lineage>
        <taxon>Eukaryota</taxon>
        <taxon>Fungi</taxon>
        <taxon>Dikarya</taxon>
        <taxon>Basidiomycota</taxon>
        <taxon>Agaricomycotina</taxon>
        <taxon>Dacrymycetes</taxon>
        <taxon>Dacrymycetales</taxon>
        <taxon>Dacrymycetaceae</taxon>
        <taxon>Calocera</taxon>
    </lineage>
</organism>
<gene>
    <name evidence="5" type="ORF">CALVIDRAFT_556244</name>
</gene>
<dbReference type="AlphaFoldDB" id="A0A167KLA7"/>
<keyword evidence="2" id="KW-0521">NADP</keyword>
<dbReference type="Pfam" id="PF05368">
    <property type="entry name" value="NmrA"/>
    <property type="match status" value="1"/>
</dbReference>
<dbReference type="EMBL" id="KV417293">
    <property type="protein sequence ID" value="KZO94762.1"/>
    <property type="molecule type" value="Genomic_DNA"/>
</dbReference>
<feature type="domain" description="NmrA-like" evidence="4">
    <location>
        <begin position="7"/>
        <end position="220"/>
    </location>
</feature>
<dbReference type="SUPFAM" id="SSF51735">
    <property type="entry name" value="NAD(P)-binding Rossmann-fold domains"/>
    <property type="match status" value="1"/>
</dbReference>
<accession>A0A167KLA7</accession>
<dbReference type="Proteomes" id="UP000076738">
    <property type="component" value="Unassembled WGS sequence"/>
</dbReference>
<evidence type="ECO:0000313" key="5">
    <source>
        <dbReference type="EMBL" id="KZO94762.1"/>
    </source>
</evidence>
<dbReference type="InterPro" id="IPR051164">
    <property type="entry name" value="NmrA-like_oxidored"/>
</dbReference>
<proteinExistence type="inferred from homology"/>
<dbReference type="InterPro" id="IPR008030">
    <property type="entry name" value="NmrA-like"/>
</dbReference>
<dbReference type="GO" id="GO:0005634">
    <property type="term" value="C:nucleus"/>
    <property type="evidence" value="ECO:0007669"/>
    <property type="project" value="TreeGrafter"/>
</dbReference>